<evidence type="ECO:0000313" key="2">
    <source>
        <dbReference type="EMBL" id="ERH20442.1"/>
    </source>
</evidence>
<dbReference type="EMBL" id="AWSD01000114">
    <property type="protein sequence ID" value="ERH20442.1"/>
    <property type="molecule type" value="Genomic_DNA"/>
</dbReference>
<dbReference type="HOGENOM" id="CLU_2949820_0_0_11"/>
<organism evidence="2 3">
    <name type="scientific">Actinomyces johnsonii F0510</name>
    <dbReference type="NCBI Taxonomy" id="1227262"/>
    <lineage>
        <taxon>Bacteria</taxon>
        <taxon>Bacillati</taxon>
        <taxon>Actinomycetota</taxon>
        <taxon>Actinomycetes</taxon>
        <taxon>Actinomycetales</taxon>
        <taxon>Actinomycetaceae</taxon>
        <taxon>Actinomyces</taxon>
    </lineage>
</organism>
<feature type="compositionally biased region" description="Polar residues" evidence="1">
    <location>
        <begin position="36"/>
        <end position="48"/>
    </location>
</feature>
<feature type="region of interest" description="Disordered" evidence="1">
    <location>
        <begin position="1"/>
        <end position="59"/>
    </location>
</feature>
<accession>U1RPT8</accession>
<name>U1RPT8_9ACTO</name>
<comment type="caution">
    <text evidence="2">The sequence shown here is derived from an EMBL/GenBank/DDBJ whole genome shotgun (WGS) entry which is preliminary data.</text>
</comment>
<gene>
    <name evidence="2" type="ORF">HMPREF1549_01217</name>
</gene>
<evidence type="ECO:0000256" key="1">
    <source>
        <dbReference type="SAM" id="MobiDB-lite"/>
    </source>
</evidence>
<evidence type="ECO:0000313" key="3">
    <source>
        <dbReference type="Proteomes" id="UP000016498"/>
    </source>
</evidence>
<dbReference type="Proteomes" id="UP000016498">
    <property type="component" value="Unassembled WGS sequence"/>
</dbReference>
<dbReference type="AlphaFoldDB" id="U1RPT8"/>
<protein>
    <submittedName>
        <fullName evidence="2">Uncharacterized protein</fullName>
    </submittedName>
</protein>
<sequence length="59" mass="6688">MPAARPEAVESLARRRPYPDDAPSSGKATTRDRSMRQTPRRSTTQHVPRSTEHQHHDVA</sequence>
<proteinExistence type="predicted"/>
<feature type="compositionally biased region" description="Basic and acidic residues" evidence="1">
    <location>
        <begin position="49"/>
        <end position="59"/>
    </location>
</feature>
<reference evidence="2 3" key="1">
    <citation type="submission" date="2013-06" db="EMBL/GenBank/DDBJ databases">
        <authorList>
            <person name="Weinstock G."/>
            <person name="Sodergren E."/>
            <person name="Lobos E.A."/>
            <person name="Fulton L."/>
            <person name="Fulton R."/>
            <person name="Courtney L."/>
            <person name="Fronick C."/>
            <person name="O'Laughlin M."/>
            <person name="Godfrey J."/>
            <person name="Wilson R.M."/>
            <person name="Miner T."/>
            <person name="Farmer C."/>
            <person name="Delehaunty K."/>
            <person name="Cordes M."/>
            <person name="Minx P."/>
            <person name="Tomlinson C."/>
            <person name="Chen J."/>
            <person name="Wollam A."/>
            <person name="Pepin K.H."/>
            <person name="Bhonagiri V."/>
            <person name="Zhang X."/>
            <person name="Warren W."/>
            <person name="Mitreva M."/>
            <person name="Mardis E.R."/>
            <person name="Wilson R.K."/>
        </authorList>
    </citation>
    <scope>NUCLEOTIDE SEQUENCE [LARGE SCALE GENOMIC DNA]</scope>
    <source>
        <strain evidence="2 3">F0510</strain>
    </source>
</reference>